<organism evidence="1 2">
    <name type="scientific">Liquorilactobacillus nagelii</name>
    <dbReference type="NCBI Taxonomy" id="82688"/>
    <lineage>
        <taxon>Bacteria</taxon>
        <taxon>Bacillati</taxon>
        <taxon>Bacillota</taxon>
        <taxon>Bacilli</taxon>
        <taxon>Lactobacillales</taxon>
        <taxon>Lactobacillaceae</taxon>
        <taxon>Liquorilactobacillus</taxon>
    </lineage>
</organism>
<dbReference type="KEGG" id="lng:BSQ50_01715"/>
<sequence length="249" mass="28773">MHNHKKMLTISIIILALLSSSWLLLFNFSRINQQKQLTFRVGIVHEQQNYTQKQQFSFNYQLAKKLKISQKKTVIITGSASTLKKQFKQHQLQLILGLASKQPTTNKINYLFLPNTLVVNRNHPIKDLTTYHHKLGIANSVLPTNLTILNLKQKKYSSDLKLLNAINKSQIHAGIMSNLEYNYLTKQQPEFLNTTETRTAFPPMTASVTGALVEKKYHSTIKRMFKKMQLDGQLANLSVKYFFQDYTQE</sequence>
<reference evidence="1 2" key="1">
    <citation type="submission" date="2016-11" db="EMBL/GenBank/DDBJ databases">
        <title>Interaction between Lactobacillus species and yeast in water kefir.</title>
        <authorList>
            <person name="Behr J."/>
            <person name="Xu D."/>
            <person name="Vogel R.F."/>
        </authorList>
    </citation>
    <scope>NUCLEOTIDE SEQUENCE [LARGE SCALE GENOMIC DNA]</scope>
    <source>
        <strain evidence="1 2">TMW 1.1827</strain>
    </source>
</reference>
<evidence type="ECO:0008006" key="3">
    <source>
        <dbReference type="Google" id="ProtNLM"/>
    </source>
</evidence>
<evidence type="ECO:0000313" key="2">
    <source>
        <dbReference type="Proteomes" id="UP000324497"/>
    </source>
</evidence>
<proteinExistence type="predicted"/>
<accession>A0A3S6QTV7</accession>
<dbReference type="RefSeq" id="WP_148126254.1">
    <property type="nucleotide sequence ID" value="NZ_CP018180.1"/>
</dbReference>
<protein>
    <recommendedName>
        <fullName evidence="3">Solute-binding protein family 3/N-terminal domain-containing protein</fullName>
    </recommendedName>
</protein>
<dbReference type="SUPFAM" id="SSF53850">
    <property type="entry name" value="Periplasmic binding protein-like II"/>
    <property type="match status" value="1"/>
</dbReference>
<dbReference type="Gene3D" id="3.40.190.10">
    <property type="entry name" value="Periplasmic binding protein-like II"/>
    <property type="match status" value="2"/>
</dbReference>
<gene>
    <name evidence="1" type="ORF">BSQ50_01715</name>
</gene>
<name>A0A3S6QTV7_9LACO</name>
<dbReference type="Proteomes" id="UP000324497">
    <property type="component" value="Chromosome"/>
</dbReference>
<dbReference type="EMBL" id="CP018180">
    <property type="protein sequence ID" value="AUJ31390.1"/>
    <property type="molecule type" value="Genomic_DNA"/>
</dbReference>
<keyword evidence="2" id="KW-1185">Reference proteome</keyword>
<dbReference type="AlphaFoldDB" id="A0A3S6QTV7"/>
<evidence type="ECO:0000313" key="1">
    <source>
        <dbReference type="EMBL" id="AUJ31390.1"/>
    </source>
</evidence>